<accession>A0A1H6V5I9</accession>
<keyword evidence="2" id="KW-0808">Transferase</keyword>
<dbReference type="InterPro" id="IPR016181">
    <property type="entry name" value="Acyl_CoA_acyltransferase"/>
</dbReference>
<dbReference type="RefSeq" id="WP_091829087.1">
    <property type="nucleotide sequence ID" value="NZ_FNZK01000002.1"/>
</dbReference>
<dbReference type="SUPFAM" id="SSF55729">
    <property type="entry name" value="Acyl-CoA N-acyltransferases (Nat)"/>
    <property type="match status" value="1"/>
</dbReference>
<keyword evidence="3" id="KW-1185">Reference proteome</keyword>
<evidence type="ECO:0000259" key="1">
    <source>
        <dbReference type="PROSITE" id="PS51186"/>
    </source>
</evidence>
<dbReference type="EMBL" id="FNZK01000002">
    <property type="protein sequence ID" value="SEI99833.1"/>
    <property type="molecule type" value="Genomic_DNA"/>
</dbReference>
<sequence>MPRLLGKNIMLREYQAEDLSFMRAWVNDANITDNLSDLFLQPHSQKDTERYLNSILNHEYSDQIHFVIAEKESDKYLGQVDIIHIDWKNRFAEFGIVIPAESNQNKGIGSEAIHLLQDYVFRKLNLTRLQLNLHEYNLRAYNCYKKCGFIEEGRLRKHFFTNGQYWDTISMSILKDEYLQLQLSD</sequence>
<dbReference type="Proteomes" id="UP000199662">
    <property type="component" value="Unassembled WGS sequence"/>
</dbReference>
<dbReference type="AlphaFoldDB" id="A0A1H6V5I9"/>
<reference evidence="2 3" key="1">
    <citation type="submission" date="2016-10" db="EMBL/GenBank/DDBJ databases">
        <authorList>
            <person name="de Groot N.N."/>
        </authorList>
    </citation>
    <scope>NUCLEOTIDE SEQUENCE [LARGE SCALE GENOMIC DNA]</scope>
    <source>
        <strain evidence="2 3">DSM 2179</strain>
    </source>
</reference>
<name>A0A1H6V5I9_9FIRM</name>
<proteinExistence type="predicted"/>
<evidence type="ECO:0000313" key="3">
    <source>
        <dbReference type="Proteomes" id="UP000199662"/>
    </source>
</evidence>
<dbReference type="GO" id="GO:0016747">
    <property type="term" value="F:acyltransferase activity, transferring groups other than amino-acyl groups"/>
    <property type="evidence" value="ECO:0007669"/>
    <property type="project" value="InterPro"/>
</dbReference>
<feature type="domain" description="N-acetyltransferase" evidence="1">
    <location>
        <begin position="9"/>
        <end position="176"/>
    </location>
</feature>
<dbReference type="STRING" id="84035.SAMN05660742_102221"/>
<protein>
    <submittedName>
        <fullName evidence="2">Protein N-acetyltransferase, RimJ/RimL family</fullName>
    </submittedName>
</protein>
<dbReference type="PANTHER" id="PTHR43415:SF3">
    <property type="entry name" value="GNAT-FAMILY ACETYLTRANSFERASE"/>
    <property type="match status" value="1"/>
</dbReference>
<evidence type="ECO:0000313" key="2">
    <source>
        <dbReference type="EMBL" id="SEI99833.1"/>
    </source>
</evidence>
<dbReference type="Gene3D" id="3.40.630.30">
    <property type="match status" value="1"/>
</dbReference>
<dbReference type="InterPro" id="IPR000182">
    <property type="entry name" value="GNAT_dom"/>
</dbReference>
<dbReference type="Pfam" id="PF13302">
    <property type="entry name" value="Acetyltransf_3"/>
    <property type="match status" value="1"/>
</dbReference>
<gene>
    <name evidence="2" type="ORF">SAMN05660742_102221</name>
</gene>
<dbReference type="PANTHER" id="PTHR43415">
    <property type="entry name" value="SPERMIDINE N(1)-ACETYLTRANSFERASE"/>
    <property type="match status" value="1"/>
</dbReference>
<organism evidence="2 3">
    <name type="scientific">Propionispira arboris</name>
    <dbReference type="NCBI Taxonomy" id="84035"/>
    <lineage>
        <taxon>Bacteria</taxon>
        <taxon>Bacillati</taxon>
        <taxon>Bacillota</taxon>
        <taxon>Negativicutes</taxon>
        <taxon>Selenomonadales</taxon>
        <taxon>Selenomonadaceae</taxon>
        <taxon>Propionispira</taxon>
    </lineage>
</organism>
<dbReference type="PROSITE" id="PS51186">
    <property type="entry name" value="GNAT"/>
    <property type="match status" value="1"/>
</dbReference>